<protein>
    <submittedName>
        <fullName evidence="2">Cupin domain-containing protein</fullName>
    </submittedName>
</protein>
<dbReference type="Gene3D" id="2.60.120.10">
    <property type="entry name" value="Jelly Rolls"/>
    <property type="match status" value="1"/>
</dbReference>
<dbReference type="Gene3D" id="3.20.20.70">
    <property type="entry name" value="Aldolase class I"/>
    <property type="match status" value="1"/>
</dbReference>
<dbReference type="RefSeq" id="WP_169144611.1">
    <property type="nucleotide sequence ID" value="NZ_JABBGA010000002.1"/>
</dbReference>
<dbReference type="Proteomes" id="UP000580043">
    <property type="component" value="Unassembled WGS sequence"/>
</dbReference>
<keyword evidence="3" id="KW-1185">Reference proteome</keyword>
<dbReference type="InterPro" id="IPR013132">
    <property type="entry name" value="PseI/NeuA/B-like_N"/>
</dbReference>
<dbReference type="InterPro" id="IPR013974">
    <property type="entry name" value="SAF"/>
</dbReference>
<dbReference type="InterPro" id="IPR014710">
    <property type="entry name" value="RmlC-like_jellyroll"/>
</dbReference>
<dbReference type="CDD" id="cd11611">
    <property type="entry name" value="SAF"/>
    <property type="match status" value="1"/>
</dbReference>
<dbReference type="SUPFAM" id="SSF51569">
    <property type="entry name" value="Aldolase"/>
    <property type="match status" value="1"/>
</dbReference>
<evidence type="ECO:0000313" key="2">
    <source>
        <dbReference type="EMBL" id="NML24975.1"/>
    </source>
</evidence>
<evidence type="ECO:0000313" key="3">
    <source>
        <dbReference type="Proteomes" id="UP000580043"/>
    </source>
</evidence>
<reference evidence="2 3" key="1">
    <citation type="submission" date="2020-04" db="EMBL/GenBank/DDBJ databases">
        <title>Zoogloea sp. G-4-1-14 isolated from soil.</title>
        <authorList>
            <person name="Dahal R.H."/>
        </authorList>
    </citation>
    <scope>NUCLEOTIDE SEQUENCE [LARGE SCALE GENOMIC DNA]</scope>
    <source>
        <strain evidence="2 3">G-4-1-14</strain>
    </source>
</reference>
<dbReference type="GO" id="GO:0016051">
    <property type="term" value="P:carbohydrate biosynthetic process"/>
    <property type="evidence" value="ECO:0007669"/>
    <property type="project" value="InterPro"/>
</dbReference>
<evidence type="ECO:0000259" key="1">
    <source>
        <dbReference type="SMART" id="SM00858"/>
    </source>
</evidence>
<dbReference type="SMART" id="SM00858">
    <property type="entry name" value="SAF"/>
    <property type="match status" value="1"/>
</dbReference>
<dbReference type="AlphaFoldDB" id="A0A848G1Q9"/>
<sequence length="498" mass="55935">MSTKPLMVYEMANNHMGDLPHGIATIRAIREACRGFEDEFDFAFKLQYRDLDTFIHASVRGRDDIKYVKRFEETRLSDEAFRALVAEMDAQGFITVCTPFDENSVTRIEAHGIHTIKIASCSFTDWPLLERIARADKPVIASTAGATLDEIDNVTSFFLHRGKDFTLMHCVAEYPTPDDALQVNQIELLRARYPGVRIGYSTHESPDNTLAVGLALAKGASVFEKHVVLPTDKYAANAYSADPQQIRAWLEACRRARAICGSGERYQPSAGERASLQSLRRGVFSTRDIPAGTPLSDDMIEFAFPPVQGQLTANEWSKYARFVATEAIPAGQPVRHAQVEETQLRGQVLEIVTAVKGLLKAGNVVVPGKSDLEISHHYGLERFNDFGLTMVTVVNREYCKKLLVMLPGQTHPEQYHQKKEETFVVLHGVLTLWLDGEQREARAGDVITVARGVRHTFKTRDGVVFEEISSTHDKHDSYYTDPAIAQNPSRKTWLTYWM</sequence>
<dbReference type="InterPro" id="IPR013785">
    <property type="entry name" value="Aldolase_TIM"/>
</dbReference>
<dbReference type="Gene3D" id="3.90.1210.10">
    <property type="entry name" value="Antifreeze-like/N-acetylneuraminic acid synthase C-terminal domain"/>
    <property type="match status" value="1"/>
</dbReference>
<dbReference type="InterPro" id="IPR013096">
    <property type="entry name" value="Cupin_2"/>
</dbReference>
<comment type="caution">
    <text evidence="2">The sequence shown here is derived from an EMBL/GenBank/DDBJ whole genome shotgun (WGS) entry which is preliminary data.</text>
</comment>
<gene>
    <name evidence="2" type="ORF">HHL15_04440</name>
</gene>
<organism evidence="2 3">
    <name type="scientific">Zoogloea dura</name>
    <dbReference type="NCBI Taxonomy" id="2728840"/>
    <lineage>
        <taxon>Bacteria</taxon>
        <taxon>Pseudomonadati</taxon>
        <taxon>Pseudomonadota</taxon>
        <taxon>Betaproteobacteria</taxon>
        <taxon>Rhodocyclales</taxon>
        <taxon>Zoogloeaceae</taxon>
        <taxon>Zoogloea</taxon>
    </lineage>
</organism>
<dbReference type="SUPFAM" id="SSF51269">
    <property type="entry name" value="AFP III-like domain"/>
    <property type="match status" value="1"/>
</dbReference>
<dbReference type="SUPFAM" id="SSF51182">
    <property type="entry name" value="RmlC-like cupins"/>
    <property type="match status" value="1"/>
</dbReference>
<dbReference type="Pfam" id="PF08666">
    <property type="entry name" value="SAF"/>
    <property type="match status" value="1"/>
</dbReference>
<dbReference type="GO" id="GO:0047444">
    <property type="term" value="F:N-acylneuraminate-9-phosphate synthase activity"/>
    <property type="evidence" value="ECO:0007669"/>
    <property type="project" value="TreeGrafter"/>
</dbReference>
<dbReference type="PANTHER" id="PTHR42966">
    <property type="entry name" value="N-ACETYLNEURAMINATE SYNTHASE"/>
    <property type="match status" value="1"/>
</dbReference>
<name>A0A848G1Q9_9RHOO</name>
<dbReference type="InterPro" id="IPR051690">
    <property type="entry name" value="PseI-like"/>
</dbReference>
<dbReference type="EMBL" id="JABBGA010000002">
    <property type="protein sequence ID" value="NML24975.1"/>
    <property type="molecule type" value="Genomic_DNA"/>
</dbReference>
<dbReference type="Pfam" id="PF03102">
    <property type="entry name" value="NeuB"/>
    <property type="match status" value="1"/>
</dbReference>
<dbReference type="PANTHER" id="PTHR42966:SF1">
    <property type="entry name" value="SIALIC ACID SYNTHASE"/>
    <property type="match status" value="1"/>
</dbReference>
<accession>A0A848G1Q9</accession>
<dbReference type="InterPro" id="IPR036732">
    <property type="entry name" value="AFP_Neu5c_C_sf"/>
</dbReference>
<proteinExistence type="predicted"/>
<feature type="domain" description="SAF" evidence="1">
    <location>
        <begin position="280"/>
        <end position="340"/>
    </location>
</feature>
<dbReference type="InterPro" id="IPR011051">
    <property type="entry name" value="RmlC_Cupin_sf"/>
</dbReference>
<dbReference type="Pfam" id="PF07883">
    <property type="entry name" value="Cupin_2"/>
    <property type="match status" value="1"/>
</dbReference>